<gene>
    <name evidence="2" type="primary">Acey_s0109.g102</name>
    <name evidence="2" type="ORF">Y032_0109g102</name>
</gene>
<name>A0A016TEZ0_9BILA</name>
<dbReference type="Proteomes" id="UP000024635">
    <property type="component" value="Unassembled WGS sequence"/>
</dbReference>
<proteinExistence type="predicted"/>
<accession>A0A016TEZ0</accession>
<evidence type="ECO:0000313" key="2">
    <source>
        <dbReference type="EMBL" id="EYC01173.1"/>
    </source>
</evidence>
<comment type="caution">
    <text evidence="2">The sequence shown here is derived from an EMBL/GenBank/DDBJ whole genome shotgun (WGS) entry which is preliminary data.</text>
</comment>
<evidence type="ECO:0000256" key="1">
    <source>
        <dbReference type="SAM" id="MobiDB-lite"/>
    </source>
</evidence>
<organism evidence="2 3">
    <name type="scientific">Ancylostoma ceylanicum</name>
    <dbReference type="NCBI Taxonomy" id="53326"/>
    <lineage>
        <taxon>Eukaryota</taxon>
        <taxon>Metazoa</taxon>
        <taxon>Ecdysozoa</taxon>
        <taxon>Nematoda</taxon>
        <taxon>Chromadorea</taxon>
        <taxon>Rhabditida</taxon>
        <taxon>Rhabditina</taxon>
        <taxon>Rhabditomorpha</taxon>
        <taxon>Strongyloidea</taxon>
        <taxon>Ancylostomatidae</taxon>
        <taxon>Ancylostomatinae</taxon>
        <taxon>Ancylostoma</taxon>
    </lineage>
</organism>
<evidence type="ECO:0000313" key="3">
    <source>
        <dbReference type="Proteomes" id="UP000024635"/>
    </source>
</evidence>
<feature type="region of interest" description="Disordered" evidence="1">
    <location>
        <begin position="29"/>
        <end position="57"/>
    </location>
</feature>
<sequence length="68" mass="7176">MPACGGGSKPAAKLAQADSLIKTYYEAVNQPASRPADDDVDDDERLAAAEQEGDDAAASEFRSILDLY</sequence>
<keyword evidence="3" id="KW-1185">Reference proteome</keyword>
<protein>
    <submittedName>
        <fullName evidence="2">Uncharacterized protein</fullName>
    </submittedName>
</protein>
<dbReference type="AlphaFoldDB" id="A0A016TEZ0"/>
<reference evidence="3" key="1">
    <citation type="journal article" date="2015" name="Nat. Genet.">
        <title>The genome and transcriptome of the zoonotic hookworm Ancylostoma ceylanicum identify infection-specific gene families.</title>
        <authorList>
            <person name="Schwarz E.M."/>
            <person name="Hu Y."/>
            <person name="Antoshechkin I."/>
            <person name="Miller M.M."/>
            <person name="Sternberg P.W."/>
            <person name="Aroian R.V."/>
        </authorList>
    </citation>
    <scope>NUCLEOTIDE SEQUENCE</scope>
    <source>
        <strain evidence="3">HY135</strain>
    </source>
</reference>
<dbReference type="EMBL" id="JARK01001445">
    <property type="protein sequence ID" value="EYC01173.1"/>
    <property type="molecule type" value="Genomic_DNA"/>
</dbReference>